<dbReference type="RefSeq" id="WP_413270937.1">
    <property type="nucleotide sequence ID" value="NZ_JBHFNQ010000104.1"/>
</dbReference>
<organism evidence="11 12">
    <name type="scientific">Floridaenema aerugineum BLCC-F46</name>
    <dbReference type="NCBI Taxonomy" id="3153654"/>
    <lineage>
        <taxon>Bacteria</taxon>
        <taxon>Bacillati</taxon>
        <taxon>Cyanobacteriota</taxon>
        <taxon>Cyanophyceae</taxon>
        <taxon>Oscillatoriophycideae</taxon>
        <taxon>Aerosakkonematales</taxon>
        <taxon>Aerosakkonemataceae</taxon>
        <taxon>Floridanema</taxon>
        <taxon>Floridanema aerugineum</taxon>
    </lineage>
</organism>
<accession>A0ABV4X4Z0</accession>
<gene>
    <name evidence="11" type="ORF">ACE1CC_13400</name>
</gene>
<evidence type="ECO:0000256" key="8">
    <source>
        <dbReference type="ARBA" id="ARBA00023136"/>
    </source>
</evidence>
<feature type="transmembrane region" description="Helical" evidence="9">
    <location>
        <begin position="81"/>
        <end position="100"/>
    </location>
</feature>
<feature type="transmembrane region" description="Helical" evidence="9">
    <location>
        <begin position="47"/>
        <end position="69"/>
    </location>
</feature>
<dbReference type="PROSITE" id="PS51012">
    <property type="entry name" value="ABC_TM2"/>
    <property type="match status" value="1"/>
</dbReference>
<sequence>MPTHDKTELIIEAGRTEKQYWKDLWSYRELFYFLAWRDILVRYKQTAIGVAWALIQPFLTMVVFTVVFGQLAKLPSQGVPYPILVFAAMLPWQFFANSLSGCSNSLISNANLISKVYFPRLIIPASAVIVSFVDFMISGMILLALMIWYNFVPSWRIITLPMFMAIAFAAAMGGGLWLAALNVKYRDFRYVVPFIVQFGLYISPVGFSSSIVPKEWRLLYSLNPMVGVIDGFRWAILKGNVQIYWPGFILSLGLVILLFASGIWYFRKTERTFADVI</sequence>
<keyword evidence="7 9" id="KW-1133">Transmembrane helix</keyword>
<name>A0ABV4X4Z0_9CYAN</name>
<evidence type="ECO:0000256" key="9">
    <source>
        <dbReference type="RuleBase" id="RU361157"/>
    </source>
</evidence>
<comment type="subcellular location">
    <subcellularLocation>
        <location evidence="1">Cell inner membrane</location>
        <topology evidence="1">Multi-pass membrane protein</topology>
    </subcellularLocation>
    <subcellularLocation>
        <location evidence="9">Cell membrane</location>
        <topology evidence="9">Multi-pass membrane protein</topology>
    </subcellularLocation>
</comment>
<protein>
    <recommendedName>
        <fullName evidence="9">Transport permease protein</fullName>
    </recommendedName>
</protein>
<dbReference type="InterPro" id="IPR013525">
    <property type="entry name" value="ABC2_TM"/>
</dbReference>
<dbReference type="EMBL" id="JBHFNQ010000104">
    <property type="protein sequence ID" value="MFB2877845.1"/>
    <property type="molecule type" value="Genomic_DNA"/>
</dbReference>
<feature type="domain" description="ABC transmembrane type-2" evidence="10">
    <location>
        <begin position="48"/>
        <end position="269"/>
    </location>
</feature>
<keyword evidence="4 9" id="KW-1003">Cell membrane</keyword>
<dbReference type="Pfam" id="PF01061">
    <property type="entry name" value="ABC2_membrane"/>
    <property type="match status" value="1"/>
</dbReference>
<dbReference type="InterPro" id="IPR047817">
    <property type="entry name" value="ABC2_TM_bact-type"/>
</dbReference>
<reference evidence="11 12" key="1">
    <citation type="submission" date="2024-09" db="EMBL/GenBank/DDBJ databases">
        <title>Floridaenema gen nov. (Aerosakkonemataceae, Aerosakkonematales ord. nov., Cyanobacteria) from benthic tropical and subtropical fresh waters, with the description of four new species.</title>
        <authorList>
            <person name="Moretto J.A."/>
            <person name="Berthold D.E."/>
            <person name="Lefler F.W."/>
            <person name="Huang I.-S."/>
            <person name="Laughinghouse H. IV."/>
        </authorList>
    </citation>
    <scope>NUCLEOTIDE SEQUENCE [LARGE SCALE GENOMIC DNA]</scope>
    <source>
        <strain evidence="11 12">BLCC-F46</strain>
    </source>
</reference>
<evidence type="ECO:0000256" key="5">
    <source>
        <dbReference type="ARBA" id="ARBA00022519"/>
    </source>
</evidence>
<proteinExistence type="inferred from homology"/>
<evidence type="ECO:0000313" key="11">
    <source>
        <dbReference type="EMBL" id="MFB2877845.1"/>
    </source>
</evidence>
<keyword evidence="5" id="KW-0997">Cell inner membrane</keyword>
<keyword evidence="12" id="KW-1185">Reference proteome</keyword>
<evidence type="ECO:0000256" key="6">
    <source>
        <dbReference type="ARBA" id="ARBA00022692"/>
    </source>
</evidence>
<keyword evidence="8 9" id="KW-0472">Membrane</keyword>
<dbReference type="PANTHER" id="PTHR30413">
    <property type="entry name" value="INNER MEMBRANE TRANSPORT PERMEASE"/>
    <property type="match status" value="1"/>
</dbReference>
<dbReference type="Proteomes" id="UP001576774">
    <property type="component" value="Unassembled WGS sequence"/>
</dbReference>
<evidence type="ECO:0000256" key="7">
    <source>
        <dbReference type="ARBA" id="ARBA00022989"/>
    </source>
</evidence>
<feature type="transmembrane region" description="Helical" evidence="9">
    <location>
        <begin position="121"/>
        <end position="149"/>
    </location>
</feature>
<evidence type="ECO:0000313" key="12">
    <source>
        <dbReference type="Proteomes" id="UP001576774"/>
    </source>
</evidence>
<dbReference type="PANTHER" id="PTHR30413:SF8">
    <property type="entry name" value="TRANSPORT PERMEASE PROTEIN"/>
    <property type="match status" value="1"/>
</dbReference>
<evidence type="ECO:0000256" key="2">
    <source>
        <dbReference type="ARBA" id="ARBA00007783"/>
    </source>
</evidence>
<evidence type="ECO:0000256" key="3">
    <source>
        <dbReference type="ARBA" id="ARBA00022448"/>
    </source>
</evidence>
<feature type="transmembrane region" description="Helical" evidence="9">
    <location>
        <begin position="190"/>
        <end position="212"/>
    </location>
</feature>
<evidence type="ECO:0000256" key="4">
    <source>
        <dbReference type="ARBA" id="ARBA00022475"/>
    </source>
</evidence>
<feature type="transmembrane region" description="Helical" evidence="9">
    <location>
        <begin position="155"/>
        <end position="178"/>
    </location>
</feature>
<evidence type="ECO:0000259" key="10">
    <source>
        <dbReference type="PROSITE" id="PS51012"/>
    </source>
</evidence>
<evidence type="ECO:0000256" key="1">
    <source>
        <dbReference type="ARBA" id="ARBA00004429"/>
    </source>
</evidence>
<keyword evidence="3 9" id="KW-0813">Transport</keyword>
<comment type="similarity">
    <text evidence="2 9">Belongs to the ABC-2 integral membrane protein family.</text>
</comment>
<feature type="transmembrane region" description="Helical" evidence="9">
    <location>
        <begin position="243"/>
        <end position="266"/>
    </location>
</feature>
<keyword evidence="6 9" id="KW-0812">Transmembrane</keyword>
<comment type="caution">
    <text evidence="11">The sequence shown here is derived from an EMBL/GenBank/DDBJ whole genome shotgun (WGS) entry which is preliminary data.</text>
</comment>